<name>A0A2T0RPG5_9RHOB</name>
<organism evidence="3 4">
    <name type="scientific">Aliiruegeria haliotis</name>
    <dbReference type="NCBI Taxonomy" id="1280846"/>
    <lineage>
        <taxon>Bacteria</taxon>
        <taxon>Pseudomonadati</taxon>
        <taxon>Pseudomonadota</taxon>
        <taxon>Alphaproteobacteria</taxon>
        <taxon>Rhodobacterales</taxon>
        <taxon>Roseobacteraceae</taxon>
        <taxon>Aliiruegeria</taxon>
    </lineage>
</organism>
<feature type="domain" description="Phosphoribosyltransferase" evidence="2">
    <location>
        <begin position="81"/>
        <end position="175"/>
    </location>
</feature>
<reference evidence="3 4" key="1">
    <citation type="submission" date="2018-03" db="EMBL/GenBank/DDBJ databases">
        <title>Genomic Encyclopedia of Archaeal and Bacterial Type Strains, Phase II (KMG-II): from individual species to whole genera.</title>
        <authorList>
            <person name="Goeker M."/>
        </authorList>
    </citation>
    <scope>NUCLEOTIDE SEQUENCE [LARGE SCALE GENOMIC DNA]</scope>
    <source>
        <strain evidence="3 4">DSM 29328</strain>
    </source>
</reference>
<evidence type="ECO:0000259" key="2">
    <source>
        <dbReference type="Pfam" id="PF00156"/>
    </source>
</evidence>
<dbReference type="InterPro" id="IPR000836">
    <property type="entry name" value="PRTase_dom"/>
</dbReference>
<evidence type="ECO:0000313" key="4">
    <source>
        <dbReference type="Proteomes" id="UP000239480"/>
    </source>
</evidence>
<evidence type="ECO:0000313" key="3">
    <source>
        <dbReference type="EMBL" id="PRY23032.1"/>
    </source>
</evidence>
<dbReference type="EMBL" id="PVTD01000005">
    <property type="protein sequence ID" value="PRY23032.1"/>
    <property type="molecule type" value="Genomic_DNA"/>
</dbReference>
<dbReference type="InterPro" id="IPR029057">
    <property type="entry name" value="PRTase-like"/>
</dbReference>
<dbReference type="AlphaFoldDB" id="A0A2T0RPG5"/>
<dbReference type="Proteomes" id="UP000239480">
    <property type="component" value="Unassembled WGS sequence"/>
</dbReference>
<keyword evidence="4" id="KW-1185">Reference proteome</keyword>
<dbReference type="CDD" id="cd06223">
    <property type="entry name" value="PRTases_typeI"/>
    <property type="match status" value="1"/>
</dbReference>
<comment type="similarity">
    <text evidence="1">Belongs to the ComF/GntX family.</text>
</comment>
<dbReference type="SUPFAM" id="SSF53271">
    <property type="entry name" value="PRTase-like"/>
    <property type="match status" value="1"/>
</dbReference>
<accession>A0A2T0RPG5</accession>
<dbReference type="PANTHER" id="PTHR47505:SF1">
    <property type="entry name" value="DNA UTILIZATION PROTEIN YHGH"/>
    <property type="match status" value="1"/>
</dbReference>
<dbReference type="Gene3D" id="3.40.50.2020">
    <property type="match status" value="1"/>
</dbReference>
<protein>
    <submittedName>
        <fullName evidence="3">ComF family protein</fullName>
    </submittedName>
</protein>
<gene>
    <name evidence="3" type="ORF">CLV78_10584</name>
</gene>
<evidence type="ECO:0000256" key="1">
    <source>
        <dbReference type="ARBA" id="ARBA00008007"/>
    </source>
</evidence>
<dbReference type="InterPro" id="IPR051910">
    <property type="entry name" value="ComF/GntX_DNA_util-trans"/>
</dbReference>
<sequence length="180" mass="19884">MCDDCLNVERPWTRGRAAMAYRDNARRLVLRFKHGDRTEMAPALAEWLAGAGQEIIEPGMLVAPVPLHWRRLFSRRYNQAALLSEALARRMALPSCPDLLLRRRFTGSQGGKSHDQRFANIASAIVVNPRRMSLLSDARVLLVDDVMTSGATFAACAEAIVSAGAKEVRVLALARVAKDD</sequence>
<proteinExistence type="inferred from homology"/>
<comment type="caution">
    <text evidence="3">The sequence shown here is derived from an EMBL/GenBank/DDBJ whole genome shotgun (WGS) entry which is preliminary data.</text>
</comment>
<dbReference type="Pfam" id="PF00156">
    <property type="entry name" value="Pribosyltran"/>
    <property type="match status" value="1"/>
</dbReference>
<dbReference type="PANTHER" id="PTHR47505">
    <property type="entry name" value="DNA UTILIZATION PROTEIN YHGH"/>
    <property type="match status" value="1"/>
</dbReference>